<protein>
    <submittedName>
        <fullName evidence="2">ComF family protein</fullName>
    </submittedName>
</protein>
<dbReference type="SUPFAM" id="SSF53271">
    <property type="entry name" value="PRTase-like"/>
    <property type="match status" value="1"/>
</dbReference>
<dbReference type="InterPro" id="IPR000836">
    <property type="entry name" value="PRTase_dom"/>
</dbReference>
<dbReference type="PANTHER" id="PTHR47505">
    <property type="entry name" value="DNA UTILIZATION PROTEIN YHGH"/>
    <property type="match status" value="1"/>
</dbReference>
<proteinExistence type="inferred from homology"/>
<gene>
    <name evidence="2" type="ORF">GXP70_28215</name>
</gene>
<dbReference type="Gene3D" id="3.40.50.2020">
    <property type="match status" value="1"/>
</dbReference>
<dbReference type="InterPro" id="IPR051910">
    <property type="entry name" value="ComF/GntX_DNA_util-trans"/>
</dbReference>
<evidence type="ECO:0000313" key="2">
    <source>
        <dbReference type="EMBL" id="QHT63455.1"/>
    </source>
</evidence>
<evidence type="ECO:0000313" key="3">
    <source>
        <dbReference type="Proteomes" id="UP000476064"/>
    </source>
</evidence>
<dbReference type="AlphaFoldDB" id="A0A6C0G7A5"/>
<dbReference type="CDD" id="cd06223">
    <property type="entry name" value="PRTases_typeI"/>
    <property type="match status" value="1"/>
</dbReference>
<name>A0A6C0G7A5_9BACL</name>
<evidence type="ECO:0000256" key="1">
    <source>
        <dbReference type="ARBA" id="ARBA00008007"/>
    </source>
</evidence>
<organism evidence="2 3">
    <name type="scientific">Paenibacillus lycopersici</name>
    <dbReference type="NCBI Taxonomy" id="2704462"/>
    <lineage>
        <taxon>Bacteria</taxon>
        <taxon>Bacillati</taxon>
        <taxon>Bacillota</taxon>
        <taxon>Bacilli</taxon>
        <taxon>Bacillales</taxon>
        <taxon>Paenibacillaceae</taxon>
        <taxon>Paenibacillus</taxon>
    </lineage>
</organism>
<comment type="similarity">
    <text evidence="1">Belongs to the ComF/GntX family.</text>
</comment>
<dbReference type="InterPro" id="IPR029057">
    <property type="entry name" value="PRTase-like"/>
</dbReference>
<reference evidence="2 3" key="1">
    <citation type="submission" date="2020-01" db="EMBL/GenBank/DDBJ databases">
        <title>Paenibacillus sp. nov., isolated from tomato rhizosphere.</title>
        <authorList>
            <person name="Weon H.-Y."/>
            <person name="Lee S.A."/>
        </authorList>
    </citation>
    <scope>NUCLEOTIDE SEQUENCE [LARGE SCALE GENOMIC DNA]</scope>
    <source>
        <strain evidence="2 3">12200R-189</strain>
    </source>
</reference>
<dbReference type="EMBL" id="CP048209">
    <property type="protein sequence ID" value="QHT63455.1"/>
    <property type="molecule type" value="Genomic_DNA"/>
</dbReference>
<dbReference type="KEGG" id="plyc:GXP70_28215"/>
<accession>A0A6C0G7A5</accession>
<sequence length="196" mass="21691">MINRSAVRYDATIREWLALYKYRGNEALEPLLGAILHIAYRGLRAQLTRNGPGAASLRFDAMVPVPVSELRLLERGFNQAERLAAHLAAAENLPLWDVLRRVRHSGKQSNKTRGARMRDTRHLFAADVSFMTSRLQQLRERGSAAADPAGCRLLLIDDIYTTGSTANACAEALLIAMKKAAPAMTVEIYCLTVARS</sequence>
<keyword evidence="3" id="KW-1185">Reference proteome</keyword>
<dbReference type="Proteomes" id="UP000476064">
    <property type="component" value="Chromosome"/>
</dbReference>
<dbReference type="PANTHER" id="PTHR47505:SF1">
    <property type="entry name" value="DNA UTILIZATION PROTEIN YHGH"/>
    <property type="match status" value="1"/>
</dbReference>